<evidence type="ECO:0000313" key="2">
    <source>
        <dbReference type="Proteomes" id="UP000184731"/>
    </source>
</evidence>
<geneLocation type="plasmid" evidence="2">
    <name>pnonnen1</name>
</geneLocation>
<dbReference type="KEGG" id="saqi:AXG55_14480"/>
<dbReference type="InterPro" id="IPR000408">
    <property type="entry name" value="Reg_chr_condens"/>
</dbReference>
<keyword evidence="2" id="KW-1185">Reference proteome</keyword>
<dbReference type="EMBL" id="CP017835">
    <property type="protein sequence ID" value="APJ05226.1"/>
    <property type="molecule type" value="Genomic_DNA"/>
</dbReference>
<accession>A0A1L4D4T9</accession>
<dbReference type="PROSITE" id="PS50012">
    <property type="entry name" value="RCC1_3"/>
    <property type="match status" value="2"/>
</dbReference>
<keyword evidence="1" id="KW-0614">Plasmid</keyword>
<dbReference type="GO" id="GO:0005085">
    <property type="term" value="F:guanyl-nucleotide exchange factor activity"/>
    <property type="evidence" value="ECO:0007669"/>
    <property type="project" value="TreeGrafter"/>
</dbReference>
<reference evidence="1 2" key="1">
    <citation type="submission" date="2016-10" db="EMBL/GenBank/DDBJ databases">
        <title>Silvanigrella aquatica sp. nov., isolated from a freshwater lake located in the Black Forest, Germany, description of Silvanigrellaceae fam. nov., Silvanigrellales ord. nov., reclassification of the order Bdellovibrionales in the class Oligoflexia, reclassification of the families Bacteriovoracaceae and Halobacteriovoraceae in the new order Bacteriovoracales ord. nov., and reclassification of the family Pseudobacteriovoracaceae in the order Oligoflexiales.</title>
        <authorList>
            <person name="Hahn M.W."/>
            <person name="Schmidt J."/>
            <person name="Koll U."/>
            <person name="Rohde M."/>
            <person name="Verbag S."/>
            <person name="Pitt A."/>
            <person name="Nakai R."/>
            <person name="Naganuma T."/>
            <person name="Lang E."/>
        </authorList>
    </citation>
    <scope>NUCLEOTIDE SEQUENCE [LARGE SCALE GENOMIC DNA]</scope>
    <source>
        <strain evidence="1 2">MWH-Nonnen-W8red</strain>
        <plasmid evidence="2">Plasmid pnonnen1</plasmid>
    </source>
</reference>
<gene>
    <name evidence="1" type="ORF">AXG55_14480</name>
</gene>
<evidence type="ECO:0008006" key="3">
    <source>
        <dbReference type="Google" id="ProtNLM"/>
    </source>
</evidence>
<organism evidence="1 2">
    <name type="scientific">Silvanigrella aquatica</name>
    <dbReference type="NCBI Taxonomy" id="1915309"/>
    <lineage>
        <taxon>Bacteria</taxon>
        <taxon>Pseudomonadati</taxon>
        <taxon>Bdellovibrionota</taxon>
        <taxon>Oligoflexia</taxon>
        <taxon>Silvanigrellales</taxon>
        <taxon>Silvanigrellaceae</taxon>
        <taxon>Silvanigrella</taxon>
    </lineage>
</organism>
<proteinExistence type="predicted"/>
<dbReference type="InterPro" id="IPR051553">
    <property type="entry name" value="Ran_GTPase-activating"/>
</dbReference>
<dbReference type="RefSeq" id="WP_148698888.1">
    <property type="nucleotide sequence ID" value="NZ_CP017835.1"/>
</dbReference>
<sequence length="378" mass="39751">MLRKSLISLSVIGIISCGKSTDSAGSKQSADSNSNAKQISVGYGYACALISSGQAKCIGLNDFGNLGNGTKNIQNNWTNISGNLNFNSVNAGMDHTCGIADNGTYCWGSNDQGQLGNSFGGSGSSENDSNVPVLVSNSNSLKFKKISSGTLYTCALSNDNKIYCWGTGVGFGNKNNNNTPRQITGVSEDFITVSASKTGSSSNPFMNWQTCGVSKTGSVYCWSSGTSGQPLKIQGISNAIDVEVATHSCALISDGSVYCWGANDYGQLGDAGSSGNFSNAPVQVQTVQKFKSIAVGLFISCGISLDNSGYCWGNNTGNESSLISNKPVKIDDIKFSSISVTDSTYICGIDLNNNNYCWGKQLDDFSKVNNKPTIYNIK</sequence>
<dbReference type="PANTHER" id="PTHR45982">
    <property type="entry name" value="REGULATOR OF CHROMOSOME CONDENSATION"/>
    <property type="match status" value="1"/>
</dbReference>
<evidence type="ECO:0000313" key="1">
    <source>
        <dbReference type="EMBL" id="APJ05226.1"/>
    </source>
</evidence>
<dbReference type="PANTHER" id="PTHR45982:SF1">
    <property type="entry name" value="REGULATOR OF CHROMOSOME CONDENSATION"/>
    <property type="match status" value="1"/>
</dbReference>
<dbReference type="SUPFAM" id="SSF50985">
    <property type="entry name" value="RCC1/BLIP-II"/>
    <property type="match status" value="1"/>
</dbReference>
<dbReference type="AlphaFoldDB" id="A0A1L4D4T9"/>
<dbReference type="OrthoDB" id="5652970at2"/>
<protein>
    <recommendedName>
        <fullName evidence="3">Chromosome condensation regulator RCC1</fullName>
    </recommendedName>
</protein>
<dbReference type="Pfam" id="PF00415">
    <property type="entry name" value="RCC1"/>
    <property type="match status" value="2"/>
</dbReference>
<dbReference type="GO" id="GO:0005737">
    <property type="term" value="C:cytoplasm"/>
    <property type="evidence" value="ECO:0007669"/>
    <property type="project" value="TreeGrafter"/>
</dbReference>
<dbReference type="Proteomes" id="UP000184731">
    <property type="component" value="Plasmid pnonnen1"/>
</dbReference>
<dbReference type="InterPro" id="IPR009091">
    <property type="entry name" value="RCC1/BLIP-II"/>
</dbReference>
<name>A0A1L4D4T9_9BACT</name>
<dbReference type="PROSITE" id="PS51257">
    <property type="entry name" value="PROKAR_LIPOPROTEIN"/>
    <property type="match status" value="1"/>
</dbReference>
<dbReference type="Gene3D" id="2.130.10.30">
    <property type="entry name" value="Regulator of chromosome condensation 1/beta-lactamase-inhibitor protein II"/>
    <property type="match status" value="2"/>
</dbReference>